<dbReference type="InterPro" id="IPR040043">
    <property type="entry name" value="ACTMAP"/>
</dbReference>
<evidence type="ECO:0000256" key="1">
    <source>
        <dbReference type="ARBA" id="ARBA00022438"/>
    </source>
</evidence>
<accession>A0A6I8V769</accession>
<reference evidence="9" key="1">
    <citation type="submission" date="2024-06" db="UniProtKB">
        <authorList>
            <consortium name="RefSeq"/>
        </authorList>
    </citation>
    <scope>NUCLEOTIDE SEQUENCE [LARGE SCALE GENOMIC DNA]</scope>
    <source>
        <strain evidence="9">MV2-25</strain>
    </source>
</reference>
<reference evidence="10" key="2">
    <citation type="submission" date="2025-08" db="UniProtKB">
        <authorList>
            <consortium name="RefSeq"/>
        </authorList>
    </citation>
    <scope>IDENTIFICATION</scope>
    <source>
        <strain evidence="10">MV-25-SWS-2005</strain>
        <tissue evidence="10">Whole body</tissue>
    </source>
</reference>
<dbReference type="KEGG" id="dpo:26533134"/>
<sequence length="209" mass="22963">MPHISDPPPPPPLPSNINKTTPVASPKDRPSVINISGDECAWAWEYPELQKGCYLSRVCQYIPPKQCQYYSVASILQVGPTCGLTAVSMLLNGNPTAAHILEDAIVQEYTINGEMFSAQYLYELTRRHLHGHGPGACQLHEGRLCCNKVTELLRAGGCLLVPYPFSKFLILSPLLRSFKNNLSAHNSTVCARSAANLRTCFVVFFSAIS</sequence>
<organism evidence="9 10">
    <name type="scientific">Drosophila pseudoobscura pseudoobscura</name>
    <name type="common">Fruit fly</name>
    <dbReference type="NCBI Taxonomy" id="46245"/>
    <lineage>
        <taxon>Eukaryota</taxon>
        <taxon>Metazoa</taxon>
        <taxon>Ecdysozoa</taxon>
        <taxon>Arthropoda</taxon>
        <taxon>Hexapoda</taxon>
        <taxon>Insecta</taxon>
        <taxon>Pterygota</taxon>
        <taxon>Neoptera</taxon>
        <taxon>Endopterygota</taxon>
        <taxon>Diptera</taxon>
        <taxon>Brachycera</taxon>
        <taxon>Muscomorpha</taxon>
        <taxon>Ephydroidea</taxon>
        <taxon>Drosophilidae</taxon>
        <taxon>Drosophila</taxon>
        <taxon>Sophophora</taxon>
    </lineage>
</organism>
<evidence type="ECO:0000256" key="6">
    <source>
        <dbReference type="ARBA" id="ARBA00034908"/>
    </source>
</evidence>
<dbReference type="InParanoid" id="A0A6I8V769"/>
<dbReference type="RefSeq" id="XP_015035107.2">
    <property type="nucleotide sequence ID" value="XM_015179621.2"/>
</dbReference>
<comment type="similarity">
    <text evidence="4">Belongs to the ACTMAP family.</text>
</comment>
<dbReference type="Proteomes" id="UP000001819">
    <property type="component" value="Chromosome 2"/>
</dbReference>
<dbReference type="Pfam" id="PF21646">
    <property type="entry name" value="ACTMAP-like_C"/>
    <property type="match status" value="1"/>
</dbReference>
<evidence type="ECO:0000256" key="4">
    <source>
        <dbReference type="ARBA" id="ARBA00034725"/>
    </source>
</evidence>
<protein>
    <recommendedName>
        <fullName evidence="5">Actin maturation protease</fullName>
    </recommendedName>
    <alternativeName>
        <fullName evidence="6">Actin aminopeptidase ACTMAP</fullName>
    </alternativeName>
</protein>
<proteinExistence type="inferred from homology"/>
<evidence type="ECO:0000256" key="2">
    <source>
        <dbReference type="ARBA" id="ARBA00022670"/>
    </source>
</evidence>
<dbReference type="GO" id="GO:0004177">
    <property type="term" value="F:aminopeptidase activity"/>
    <property type="evidence" value="ECO:0007669"/>
    <property type="project" value="UniProtKB-KW"/>
</dbReference>
<evidence type="ECO:0000256" key="8">
    <source>
        <dbReference type="SAM" id="MobiDB-lite"/>
    </source>
</evidence>
<feature type="region of interest" description="Disordered" evidence="8">
    <location>
        <begin position="1"/>
        <end position="28"/>
    </location>
</feature>
<dbReference type="GO" id="GO:0006508">
    <property type="term" value="P:proteolysis"/>
    <property type="evidence" value="ECO:0007669"/>
    <property type="project" value="UniProtKB-KW"/>
</dbReference>
<evidence type="ECO:0000256" key="7">
    <source>
        <dbReference type="ARBA" id="ARBA00049041"/>
    </source>
</evidence>
<dbReference type="PANTHER" id="PTHR28631">
    <property type="entry name" value="UPF0692 PROTEIN C19ORF54"/>
    <property type="match status" value="1"/>
</dbReference>
<evidence type="ECO:0000313" key="9">
    <source>
        <dbReference type="Proteomes" id="UP000001819"/>
    </source>
</evidence>
<feature type="compositionally biased region" description="Pro residues" evidence="8">
    <location>
        <begin position="1"/>
        <end position="14"/>
    </location>
</feature>
<evidence type="ECO:0000256" key="5">
    <source>
        <dbReference type="ARBA" id="ARBA00034848"/>
    </source>
</evidence>
<evidence type="ECO:0000313" key="10">
    <source>
        <dbReference type="RefSeq" id="XP_015035107.2"/>
    </source>
</evidence>
<evidence type="ECO:0000256" key="3">
    <source>
        <dbReference type="ARBA" id="ARBA00022801"/>
    </source>
</evidence>
<keyword evidence="3" id="KW-0378">Hydrolase</keyword>
<keyword evidence="9" id="KW-1185">Reference proteome</keyword>
<gene>
    <name evidence="10" type="primary">LOC26533134</name>
</gene>
<dbReference type="AlphaFoldDB" id="A0A6I8V769"/>
<dbReference type="PANTHER" id="PTHR28631:SF1">
    <property type="entry name" value="ACTIN MATURATION PROTEASE"/>
    <property type="match status" value="1"/>
</dbReference>
<dbReference type="ExpressionAtlas" id="A0A6I8V769">
    <property type="expression patterns" value="baseline"/>
</dbReference>
<keyword evidence="2" id="KW-0645">Protease</keyword>
<comment type="catalytic activity">
    <reaction evidence="7">
        <text>N-terminal N(alpha)-acetyl-L-cysteinyl-L-aspartyl-[protein] + H2O = N-terminal L-aspartyl-[protein] + N-acetyl-L-cysteine</text>
        <dbReference type="Rhea" id="RHEA:74579"/>
        <dbReference type="Rhea" id="RHEA-COMP:12669"/>
        <dbReference type="Rhea" id="RHEA-COMP:18395"/>
        <dbReference type="ChEBI" id="CHEBI:15377"/>
        <dbReference type="ChEBI" id="CHEBI:64720"/>
        <dbReference type="ChEBI" id="CHEBI:78236"/>
        <dbReference type="ChEBI" id="CHEBI:193599"/>
    </reaction>
    <physiologicalReaction direction="left-to-right" evidence="7">
        <dbReference type="Rhea" id="RHEA:74580"/>
    </physiologicalReaction>
</comment>
<name>A0A6I8V769_DROPS</name>
<keyword evidence="1" id="KW-0031">Aminopeptidase</keyword>